<dbReference type="PANTHER" id="PTHR21569">
    <property type="entry name" value="RIBOSOMAL PROTEIN S9"/>
    <property type="match status" value="1"/>
</dbReference>
<gene>
    <name evidence="5 8" type="primary">rpsI</name>
    <name evidence="8" type="ORF">C834K_0561</name>
</gene>
<dbReference type="Pfam" id="PF00380">
    <property type="entry name" value="Ribosomal_S9"/>
    <property type="match status" value="1"/>
</dbReference>
<dbReference type="RefSeq" id="WP_117274321.1">
    <property type="nucleotide sequence ID" value="NZ_LS992154.1"/>
</dbReference>
<evidence type="ECO:0000256" key="3">
    <source>
        <dbReference type="ARBA" id="ARBA00023274"/>
    </source>
</evidence>
<dbReference type="InterPro" id="IPR020574">
    <property type="entry name" value="Ribosomal_uS9_CS"/>
</dbReference>
<accession>A0A3B0Q092</accession>
<evidence type="ECO:0000256" key="2">
    <source>
        <dbReference type="ARBA" id="ARBA00022980"/>
    </source>
</evidence>
<dbReference type="AlphaFoldDB" id="A0A3B0Q092"/>
<dbReference type="KEGG" id="chla:C834K_0561"/>
<feature type="compositionally biased region" description="Basic and acidic residues" evidence="7">
    <location>
        <begin position="98"/>
        <end position="114"/>
    </location>
</feature>
<feature type="region of interest" description="Disordered" evidence="7">
    <location>
        <begin position="98"/>
        <end position="134"/>
    </location>
</feature>
<dbReference type="Proteomes" id="UP000258476">
    <property type="component" value="Chromosome"/>
</dbReference>
<keyword evidence="3 5" id="KW-0687">Ribonucleoprotein</keyword>
<evidence type="ECO:0000256" key="1">
    <source>
        <dbReference type="ARBA" id="ARBA00005251"/>
    </source>
</evidence>
<dbReference type="Gene3D" id="3.30.230.10">
    <property type="match status" value="1"/>
</dbReference>
<comment type="similarity">
    <text evidence="1 5 6">Belongs to the universal ribosomal protein uS9 family.</text>
</comment>
<keyword evidence="2 5" id="KW-0689">Ribosomal protein</keyword>
<reference evidence="9" key="1">
    <citation type="submission" date="2017-11" db="EMBL/GenBank/DDBJ databases">
        <authorList>
            <person name="Seth-Smith MB H."/>
        </authorList>
    </citation>
    <scope>NUCLEOTIDE SEQUENCE [LARGE SCALE GENOMIC DNA]</scope>
</reference>
<dbReference type="GO" id="GO:0006412">
    <property type="term" value="P:translation"/>
    <property type="evidence" value="ECO:0007669"/>
    <property type="project" value="UniProtKB-UniRule"/>
</dbReference>
<dbReference type="SUPFAM" id="SSF54211">
    <property type="entry name" value="Ribosomal protein S5 domain 2-like"/>
    <property type="match status" value="1"/>
</dbReference>
<dbReference type="GO" id="GO:0003723">
    <property type="term" value="F:RNA binding"/>
    <property type="evidence" value="ECO:0007669"/>
    <property type="project" value="TreeGrafter"/>
</dbReference>
<keyword evidence="9" id="KW-1185">Reference proteome</keyword>
<evidence type="ECO:0000313" key="9">
    <source>
        <dbReference type="Proteomes" id="UP000258476"/>
    </source>
</evidence>
<dbReference type="InterPro" id="IPR020568">
    <property type="entry name" value="Ribosomal_Su5_D2-typ_SF"/>
</dbReference>
<evidence type="ECO:0000256" key="4">
    <source>
        <dbReference type="ARBA" id="ARBA00035259"/>
    </source>
</evidence>
<evidence type="ECO:0000256" key="7">
    <source>
        <dbReference type="SAM" id="MobiDB-lite"/>
    </source>
</evidence>
<dbReference type="GO" id="GO:0003735">
    <property type="term" value="F:structural constituent of ribosome"/>
    <property type="evidence" value="ECO:0007669"/>
    <property type="project" value="InterPro"/>
</dbReference>
<dbReference type="FunFam" id="3.30.230.10:FF:000001">
    <property type="entry name" value="30S ribosomal protein S9"/>
    <property type="match status" value="1"/>
</dbReference>
<dbReference type="PROSITE" id="PS00360">
    <property type="entry name" value="RIBOSOMAL_S9"/>
    <property type="match status" value="1"/>
</dbReference>
<dbReference type="GO" id="GO:0022627">
    <property type="term" value="C:cytosolic small ribosomal subunit"/>
    <property type="evidence" value="ECO:0007669"/>
    <property type="project" value="TreeGrafter"/>
</dbReference>
<organism evidence="8 9">
    <name type="scientific">Chlamydia poikilotherma</name>
    <dbReference type="NCBI Taxonomy" id="1967783"/>
    <lineage>
        <taxon>Bacteria</taxon>
        <taxon>Pseudomonadati</taxon>
        <taxon>Chlamydiota</taxon>
        <taxon>Chlamydiia</taxon>
        <taxon>Chlamydiales</taxon>
        <taxon>Chlamydiaceae</taxon>
        <taxon>Chlamydia/Chlamydophila group</taxon>
        <taxon>Chlamydia</taxon>
    </lineage>
</organism>
<dbReference type="PANTHER" id="PTHR21569:SF1">
    <property type="entry name" value="SMALL RIBOSOMAL SUBUNIT PROTEIN US9M"/>
    <property type="match status" value="1"/>
</dbReference>
<dbReference type="NCBIfam" id="NF001099">
    <property type="entry name" value="PRK00132.1"/>
    <property type="match status" value="1"/>
</dbReference>
<dbReference type="EMBL" id="LS992154">
    <property type="protein sequence ID" value="SYX09015.1"/>
    <property type="molecule type" value="Genomic_DNA"/>
</dbReference>
<dbReference type="InterPro" id="IPR023035">
    <property type="entry name" value="Ribosomal_uS9_bac/plastid"/>
</dbReference>
<evidence type="ECO:0000256" key="6">
    <source>
        <dbReference type="RuleBase" id="RU003815"/>
    </source>
</evidence>
<dbReference type="InterPro" id="IPR014721">
    <property type="entry name" value="Ribsml_uS5_D2-typ_fold_subgr"/>
</dbReference>
<name>A0A3B0Q092_9CHLA</name>
<evidence type="ECO:0000313" key="8">
    <source>
        <dbReference type="EMBL" id="SYX09015.1"/>
    </source>
</evidence>
<feature type="compositionally biased region" description="Basic residues" evidence="7">
    <location>
        <begin position="115"/>
        <end position="134"/>
    </location>
</feature>
<dbReference type="HAMAP" id="MF_00532_B">
    <property type="entry name" value="Ribosomal_uS9_B"/>
    <property type="match status" value="1"/>
</dbReference>
<protein>
    <recommendedName>
        <fullName evidence="4 5">Small ribosomal subunit protein uS9</fullName>
    </recommendedName>
</protein>
<dbReference type="InterPro" id="IPR000754">
    <property type="entry name" value="Ribosomal_uS9"/>
</dbReference>
<proteinExistence type="inferred from homology"/>
<sequence>MVKSTIEESVATGRRKQAVSSVRLRPGTGKINVNGKAFDEYFPLEIQRVTILSPLMKVLGNINEFDLVIRINGGGIQGQVIATRLGLARALLKKNVDSKQELKSHGFLTRDPRKKERKKYGHKKARKSFQFSKR</sequence>
<evidence type="ECO:0000256" key="5">
    <source>
        <dbReference type="HAMAP-Rule" id="MF_00532"/>
    </source>
</evidence>
<dbReference type="OrthoDB" id="9803965at2"/>